<sequence>MHAKPAILAAALGLACTACAEQERPKIYFPRHVKRQFTNSTITRQETFPAPESTPFDSSSSSLPFSSSFGDILTRLSDSFFGPTSTNPSITPLPTLTPAPDPNLAASLSTITTSLQTLTDGRVTTVIISSTIIFDPTETTETSNRVGPTSSLPPVTVLPTSIEPSTIAASETPVSSQATPTISDATTASQPSSVEPVQSSAPVDVSTTQSLPSSSSSILSSESVQPSVQATTTPESSAAIPSSTAQSTSEVATSSIEASPTTPASSSGILLAPTGVVSSTSNTVPASSLTEPESTSASQEPTDPVASNAAPNVNTTEPSAPTSVTSVVPPLEPTSASAVQSSGPSAENVSIETTSSAVSETSKAPNPLDPIVSFLSSEVAVPTNTTEPITNATSISEVPITTSGLVIPTPTALPAPTDPTTTTLPVATDPVANVTSSAGATVAPTTSLPVPTEPAVSATSSELPVESTTSLPAASEPVVNITSSTEIPASASATVLPTGIANATSTDASAPTTSATGGTEIPLNSTSSGLPTTTAQLPTLTDLPTSLTSISNATATNTVTGAPTASVSLSSTSIANETATATEPVLTTTSDILTSATEIPTSATVPANTSEALTETVVETTPTVTPPPPTATPVVTSIPATATITDSESWLPSTIIVEQSTSLSTPTEALAPTSTVPLPTDLPKVISGPNPNIEQPKDSMLLQIGFLHGENYQHVSKNPNAAAQIFSFLPQALADAAGIDISQIQMTKLVPYDTSQTLGYITTLAKFYYPRSMVDTLRMDIKIPNSAIYNNPNPLIYNLTQNINPAIEIIPGMEDDGGSTGDNGSPSSSTPNNSNDPFGGDDDSSKQSPIQKGTAAAIGIGAVGVAAAYGAAMFIIARRYKQKKQAHRRASSLTSREMRYADAGSPPMMGGALMSRDFSNYGGVAGGRESHGSGRTGRSGMGNSARTAVISAPVAAENSLGWN</sequence>
<dbReference type="GO" id="GO:0001402">
    <property type="term" value="P:signal transduction involved in filamentous growth"/>
    <property type="evidence" value="ECO:0007669"/>
    <property type="project" value="TreeGrafter"/>
</dbReference>
<dbReference type="eggNOG" id="ENOG502SBZX">
    <property type="taxonomic scope" value="Eukaryota"/>
</dbReference>
<feature type="compositionally biased region" description="Polar residues" evidence="1">
    <location>
        <begin position="138"/>
        <end position="187"/>
    </location>
</feature>
<keyword evidence="2" id="KW-0812">Transmembrane</keyword>
<feature type="compositionally biased region" description="Low complexity" evidence="1">
    <location>
        <begin position="51"/>
        <end position="60"/>
    </location>
</feature>
<feature type="compositionally biased region" description="Polar residues" evidence="1">
    <location>
        <begin position="228"/>
        <end position="268"/>
    </location>
</feature>
<feature type="compositionally biased region" description="Low complexity" evidence="1">
    <location>
        <begin position="503"/>
        <end position="516"/>
    </location>
</feature>
<dbReference type="GO" id="GO:0005886">
    <property type="term" value="C:plasma membrane"/>
    <property type="evidence" value="ECO:0007669"/>
    <property type="project" value="InterPro"/>
</dbReference>
<reference evidence="5" key="1">
    <citation type="journal article" date="2012" name="Nat. Genet.">
        <title>Lifestyle transitions in plant pathogenic Colletotrichum fungi deciphered by genome and transcriptome analyses.</title>
        <authorList>
            <person name="O'Connell R.J."/>
            <person name="Thon M.R."/>
            <person name="Hacquard S."/>
            <person name="Amyotte S.G."/>
            <person name="Kleemann J."/>
            <person name="Torres M.F."/>
            <person name="Damm U."/>
            <person name="Buiate E.A."/>
            <person name="Epstein L."/>
            <person name="Alkan N."/>
            <person name="Altmueller J."/>
            <person name="Alvarado-Balderrama L."/>
            <person name="Bauser C.A."/>
            <person name="Becker C."/>
            <person name="Birren B.W."/>
            <person name="Chen Z."/>
            <person name="Choi J."/>
            <person name="Crouch J.A."/>
            <person name="Duvick J.P."/>
            <person name="Farman M.A."/>
            <person name="Gan P."/>
            <person name="Heiman D."/>
            <person name="Henrissat B."/>
            <person name="Howard R.J."/>
            <person name="Kabbage M."/>
            <person name="Koch C."/>
            <person name="Kracher B."/>
            <person name="Kubo Y."/>
            <person name="Law A.D."/>
            <person name="Lebrun M.-H."/>
            <person name="Lee Y.-H."/>
            <person name="Miyara I."/>
            <person name="Moore N."/>
            <person name="Neumann U."/>
            <person name="Nordstroem K."/>
            <person name="Panaccione D.G."/>
            <person name="Panstruga R."/>
            <person name="Place M."/>
            <person name="Proctor R.H."/>
            <person name="Prusky D."/>
            <person name="Rech G."/>
            <person name="Reinhardt R."/>
            <person name="Rollins J.A."/>
            <person name="Rounsley S."/>
            <person name="Schardl C.L."/>
            <person name="Schwartz D.C."/>
            <person name="Shenoy N."/>
            <person name="Shirasu K."/>
            <person name="Sikhakolli U.R."/>
            <person name="Stueber K."/>
            <person name="Sukno S.A."/>
            <person name="Sweigard J.A."/>
            <person name="Takano Y."/>
            <person name="Takahara H."/>
            <person name="Trail F."/>
            <person name="van der Does H.C."/>
            <person name="Voll L.M."/>
            <person name="Will I."/>
            <person name="Young S."/>
            <person name="Zeng Q."/>
            <person name="Zhang J."/>
            <person name="Zhou S."/>
            <person name="Dickman M.B."/>
            <person name="Schulze-Lefert P."/>
            <person name="Ver Loren van Themaat E."/>
            <person name="Ma L.-J."/>
            <person name="Vaillancourt L.J."/>
        </authorList>
    </citation>
    <scope>NUCLEOTIDE SEQUENCE [LARGE SCALE GENOMIC DNA]</scope>
    <source>
        <strain evidence="5">M1.001 / M2 / FGSC 10212</strain>
    </source>
</reference>
<keyword evidence="2" id="KW-1133">Transmembrane helix</keyword>
<dbReference type="EMBL" id="GG697368">
    <property type="protein sequence ID" value="EFQ33179.1"/>
    <property type="molecule type" value="Genomic_DNA"/>
</dbReference>
<dbReference type="GO" id="GO:0030427">
    <property type="term" value="C:site of polarized growth"/>
    <property type="evidence" value="ECO:0007669"/>
    <property type="project" value="TreeGrafter"/>
</dbReference>
<dbReference type="Proteomes" id="UP000008782">
    <property type="component" value="Unassembled WGS sequence"/>
</dbReference>
<keyword evidence="3" id="KW-0732">Signal</keyword>
<dbReference type="AlphaFoldDB" id="E3QQP1"/>
<keyword evidence="2" id="KW-0472">Membrane</keyword>
<dbReference type="PANTHER" id="PTHR35778:SF1">
    <property type="entry name" value="SIGNALING MUCIN HKR1-RELATED"/>
    <property type="match status" value="1"/>
</dbReference>
<name>E3QQP1_COLGM</name>
<gene>
    <name evidence="4" type="ORF">GLRG_08323</name>
</gene>
<proteinExistence type="predicted"/>
<dbReference type="GeneID" id="24413688"/>
<protein>
    <submittedName>
        <fullName evidence="4">Basic proline-rich protein</fullName>
    </submittedName>
</protein>
<feature type="region of interest" description="Disordered" evidence="1">
    <location>
        <begin position="138"/>
        <end position="366"/>
    </location>
</feature>
<feature type="region of interest" description="Disordered" evidence="1">
    <location>
        <begin position="40"/>
        <end position="60"/>
    </location>
</feature>
<dbReference type="GO" id="GO:0009986">
    <property type="term" value="C:cell surface"/>
    <property type="evidence" value="ECO:0007669"/>
    <property type="project" value="TreeGrafter"/>
</dbReference>
<dbReference type="STRING" id="645133.E3QQP1"/>
<feature type="compositionally biased region" description="Polar residues" evidence="1">
    <location>
        <begin position="437"/>
        <end position="449"/>
    </location>
</feature>
<dbReference type="PANTHER" id="PTHR35778">
    <property type="entry name" value="SIGNALING MUCIN HKR1-RELATED"/>
    <property type="match status" value="1"/>
</dbReference>
<dbReference type="GO" id="GO:0005034">
    <property type="term" value="F:osmosensor activity"/>
    <property type="evidence" value="ECO:0007669"/>
    <property type="project" value="InterPro"/>
</dbReference>
<feature type="compositionally biased region" description="Polar residues" evidence="1">
    <location>
        <begin position="309"/>
        <end position="326"/>
    </location>
</feature>
<evidence type="ECO:0000256" key="1">
    <source>
        <dbReference type="SAM" id="MobiDB-lite"/>
    </source>
</evidence>
<accession>E3QQP1</accession>
<dbReference type="GO" id="GO:0031505">
    <property type="term" value="P:fungal-type cell wall organization"/>
    <property type="evidence" value="ECO:0007669"/>
    <property type="project" value="TreeGrafter"/>
</dbReference>
<feature type="region of interest" description="Disordered" evidence="1">
    <location>
        <begin position="503"/>
        <end position="538"/>
    </location>
</feature>
<dbReference type="GO" id="GO:0030010">
    <property type="term" value="P:establishment of cell polarity"/>
    <property type="evidence" value="ECO:0007669"/>
    <property type="project" value="TreeGrafter"/>
</dbReference>
<dbReference type="PROSITE" id="PS51257">
    <property type="entry name" value="PROKAR_LIPOPROTEIN"/>
    <property type="match status" value="1"/>
</dbReference>
<feature type="chain" id="PRO_5003179916" evidence="3">
    <location>
        <begin position="21"/>
        <end position="963"/>
    </location>
</feature>
<dbReference type="RefSeq" id="XP_008097199.1">
    <property type="nucleotide sequence ID" value="XM_008099008.1"/>
</dbReference>
<evidence type="ECO:0000256" key="3">
    <source>
        <dbReference type="SAM" id="SignalP"/>
    </source>
</evidence>
<feature type="compositionally biased region" description="Polar residues" evidence="1">
    <location>
        <begin position="457"/>
        <end position="472"/>
    </location>
</feature>
<evidence type="ECO:0000313" key="4">
    <source>
        <dbReference type="EMBL" id="EFQ33179.1"/>
    </source>
</evidence>
<feature type="compositionally biased region" description="Low complexity" evidence="1">
    <location>
        <begin position="188"/>
        <end position="227"/>
    </location>
</feature>
<feature type="transmembrane region" description="Helical" evidence="2">
    <location>
        <begin position="855"/>
        <end position="877"/>
    </location>
</feature>
<feature type="compositionally biased region" description="Polar residues" evidence="1">
    <location>
        <begin position="276"/>
        <end position="301"/>
    </location>
</feature>
<keyword evidence="5" id="KW-1185">Reference proteome</keyword>
<feature type="compositionally biased region" description="Low complexity" evidence="1">
    <location>
        <begin position="822"/>
        <end position="837"/>
    </location>
</feature>
<dbReference type="GO" id="GO:0006972">
    <property type="term" value="P:hyperosmotic response"/>
    <property type="evidence" value="ECO:0007669"/>
    <property type="project" value="TreeGrafter"/>
</dbReference>
<feature type="region of interest" description="Disordered" evidence="1">
    <location>
        <begin position="809"/>
        <end position="850"/>
    </location>
</feature>
<feature type="signal peptide" evidence="3">
    <location>
        <begin position="1"/>
        <end position="20"/>
    </location>
</feature>
<dbReference type="OrthoDB" id="3366093at2759"/>
<dbReference type="VEuPathDB" id="FungiDB:GLRG_08323"/>
<dbReference type="InterPro" id="IPR039295">
    <property type="entry name" value="MSB2"/>
</dbReference>
<dbReference type="HOGENOM" id="CLU_008998_2_0_1"/>
<organism evidence="5">
    <name type="scientific">Colletotrichum graminicola (strain M1.001 / M2 / FGSC 10212)</name>
    <name type="common">Maize anthracnose fungus</name>
    <name type="synonym">Glomerella graminicola</name>
    <dbReference type="NCBI Taxonomy" id="645133"/>
    <lineage>
        <taxon>Eukaryota</taxon>
        <taxon>Fungi</taxon>
        <taxon>Dikarya</taxon>
        <taxon>Ascomycota</taxon>
        <taxon>Pezizomycotina</taxon>
        <taxon>Sordariomycetes</taxon>
        <taxon>Hypocreomycetidae</taxon>
        <taxon>Glomerellales</taxon>
        <taxon>Glomerellaceae</taxon>
        <taxon>Colletotrichum</taxon>
        <taxon>Colletotrichum graminicola species complex</taxon>
    </lineage>
</organism>
<dbReference type="GO" id="GO:0007232">
    <property type="term" value="P:osmosensory signaling pathway via Sho1 osmosensor"/>
    <property type="evidence" value="ECO:0007669"/>
    <property type="project" value="InterPro"/>
</dbReference>
<dbReference type="GO" id="GO:0005576">
    <property type="term" value="C:extracellular region"/>
    <property type="evidence" value="ECO:0007669"/>
    <property type="project" value="TreeGrafter"/>
</dbReference>
<feature type="region of interest" description="Disordered" evidence="1">
    <location>
        <begin position="437"/>
        <end position="473"/>
    </location>
</feature>
<feature type="compositionally biased region" description="Polar residues" evidence="1">
    <location>
        <begin position="334"/>
        <end position="364"/>
    </location>
</feature>
<evidence type="ECO:0000256" key="2">
    <source>
        <dbReference type="SAM" id="Phobius"/>
    </source>
</evidence>
<evidence type="ECO:0000313" key="5">
    <source>
        <dbReference type="Proteomes" id="UP000008782"/>
    </source>
</evidence>